<organism evidence="1 2">
    <name type="scientific">Methylobacterium radiodurans</name>
    <dbReference type="NCBI Taxonomy" id="2202828"/>
    <lineage>
        <taxon>Bacteria</taxon>
        <taxon>Pseudomonadati</taxon>
        <taxon>Pseudomonadota</taxon>
        <taxon>Alphaproteobacteria</taxon>
        <taxon>Hyphomicrobiales</taxon>
        <taxon>Methylobacteriaceae</taxon>
        <taxon>Methylobacterium</taxon>
    </lineage>
</organism>
<dbReference type="KEGG" id="meti:DK427_16455"/>
<proteinExistence type="predicted"/>
<evidence type="ECO:0000313" key="2">
    <source>
        <dbReference type="Proteomes" id="UP000246058"/>
    </source>
</evidence>
<dbReference type="Proteomes" id="UP000246058">
    <property type="component" value="Chromosome"/>
</dbReference>
<dbReference type="GO" id="GO:0020037">
    <property type="term" value="F:heme binding"/>
    <property type="evidence" value="ECO:0007669"/>
    <property type="project" value="InterPro"/>
</dbReference>
<dbReference type="AlphaFoldDB" id="A0A2U8VTW4"/>
<name>A0A2U8VTW4_9HYPH</name>
<protein>
    <submittedName>
        <fullName evidence="1">Catalase</fullName>
    </submittedName>
</protein>
<dbReference type="PANTHER" id="PTHR36195">
    <property type="entry name" value="DOMAIN PROTEIN, PUTATIVE (AFU_ORTHOLOGUE AFUA_5G01990)-RELATED-RELATED"/>
    <property type="match status" value="1"/>
</dbReference>
<dbReference type="OrthoDB" id="9765610at2"/>
<evidence type="ECO:0000313" key="1">
    <source>
        <dbReference type="EMBL" id="AWN37125.1"/>
    </source>
</evidence>
<dbReference type="Gene3D" id="2.40.180.10">
    <property type="entry name" value="Catalase core domain"/>
    <property type="match status" value="1"/>
</dbReference>
<dbReference type="CDD" id="cd08152">
    <property type="entry name" value="y4iL_like"/>
    <property type="match status" value="1"/>
</dbReference>
<keyword evidence="2" id="KW-1185">Reference proteome</keyword>
<dbReference type="SUPFAM" id="SSF56634">
    <property type="entry name" value="Heme-dependent catalase-like"/>
    <property type="match status" value="1"/>
</dbReference>
<dbReference type="EMBL" id="CP029551">
    <property type="protein sequence ID" value="AWN37125.1"/>
    <property type="molecule type" value="Genomic_DNA"/>
</dbReference>
<reference evidence="1 2" key="1">
    <citation type="submission" date="2018-05" db="EMBL/GenBank/DDBJ databases">
        <title>Complete Genome Sequence of Methylobacterium sp. 17Sr1-43.</title>
        <authorList>
            <person name="Srinivasan S."/>
        </authorList>
    </citation>
    <scope>NUCLEOTIDE SEQUENCE [LARGE SCALE GENOMIC DNA]</scope>
    <source>
        <strain evidence="1 2">17Sr1-43</strain>
    </source>
</reference>
<accession>A0A2U8VTW4</accession>
<sequence>MFCPETNDEGRRTLQAPVRYSADVEVVKPDEDRTIEQLNATFDTILETVANDSGHAVRSVHAKSHGILEGVLRIDAGLPPELAQGLFATAGEHKVYLRMSTNAGDILPDAVSLPRGLAMKVLDVSGERLAGAEGTTQDFVLVNGPVFQAPNTEKFLGSLKLLAKTTDRIEGVKVAASTVLRGVNKALTAVGIESPTLGSLGGAPNVDPLGETYYSVTPFRYGDHIAKFSVAPVAPALKALTGTEIDASGRPDAIRETVQSEMAGIEGVWEFRVQLCRDLERQPVEDPTVQWDEEEAPFQRVATITVRPQDSWDAERVEAVNERMRFAVWTGLAAHRPLGNINRARNAPYRHSAEFRQKFNGCPIHEPTTGC</sequence>
<dbReference type="RefSeq" id="WP_109952204.1">
    <property type="nucleotide sequence ID" value="NZ_CP029551.1"/>
</dbReference>
<dbReference type="PANTHER" id="PTHR36195:SF4">
    <property type="entry name" value="DOMAIN PROTEIN, PUTATIVE (AFU_ORTHOLOGUE AFUA_5G01990)-RELATED"/>
    <property type="match status" value="1"/>
</dbReference>
<dbReference type="InterPro" id="IPR020835">
    <property type="entry name" value="Catalase_sf"/>
</dbReference>
<gene>
    <name evidence="1" type="ORF">DK427_16455</name>
</gene>